<protein>
    <submittedName>
        <fullName evidence="2">Uncharacterized protein</fullName>
    </submittedName>
</protein>
<reference evidence="2 3" key="1">
    <citation type="journal article" date="2007" name="Int. J. Syst. Evol. Microbiol.">
        <title>Chryseobacterium flavum sp. nov., isolated from polluted soil.</title>
        <authorList>
            <person name="Zhou Y."/>
            <person name="Dong J."/>
            <person name="Wang X."/>
            <person name="Huang X."/>
            <person name="Zhang K.Y."/>
            <person name="Zhang Y.Q."/>
            <person name="Guo Y.F."/>
            <person name="Lai R."/>
            <person name="Li W.J."/>
        </authorList>
    </citation>
    <scope>NUCLEOTIDE SEQUENCE [LARGE SCALE GENOMIC DNA]</scope>
    <source>
        <strain evidence="2 3">KCTC 12877</strain>
    </source>
</reference>
<keyword evidence="1" id="KW-0472">Membrane</keyword>
<gene>
    <name evidence="2" type="ORF">DRF59_04180</name>
</gene>
<dbReference type="EMBL" id="QNUE01000003">
    <property type="protein sequence ID" value="REC68257.1"/>
    <property type="molecule type" value="Genomic_DNA"/>
</dbReference>
<dbReference type="AlphaFoldDB" id="A0A3D9CRK5"/>
<evidence type="ECO:0000313" key="2">
    <source>
        <dbReference type="EMBL" id="REC68257.1"/>
    </source>
</evidence>
<keyword evidence="1" id="KW-0812">Transmembrane</keyword>
<accession>A0A3D9CRK5</accession>
<feature type="transmembrane region" description="Helical" evidence="1">
    <location>
        <begin position="20"/>
        <end position="45"/>
    </location>
</feature>
<proteinExistence type="predicted"/>
<organism evidence="2 3">
    <name type="scientific">Chryseobacterium flavum</name>
    <dbReference type="NCBI Taxonomy" id="415851"/>
    <lineage>
        <taxon>Bacteria</taxon>
        <taxon>Pseudomonadati</taxon>
        <taxon>Bacteroidota</taxon>
        <taxon>Flavobacteriia</taxon>
        <taxon>Flavobacteriales</taxon>
        <taxon>Weeksellaceae</taxon>
        <taxon>Chryseobacterium group</taxon>
        <taxon>Chryseobacterium</taxon>
    </lineage>
</organism>
<keyword evidence="1" id="KW-1133">Transmembrane helix</keyword>
<name>A0A3D9CRK5_9FLAO</name>
<evidence type="ECO:0000313" key="3">
    <source>
        <dbReference type="Proteomes" id="UP000256769"/>
    </source>
</evidence>
<evidence type="ECO:0000256" key="1">
    <source>
        <dbReference type="SAM" id="Phobius"/>
    </source>
</evidence>
<sequence>MKLIAKNEQRLIKKGITKVFLCRFYSFIFNRIISDFLLFILIILFNDPGQKEQIAADHEISYI</sequence>
<comment type="caution">
    <text evidence="2">The sequence shown here is derived from an EMBL/GenBank/DDBJ whole genome shotgun (WGS) entry which is preliminary data.</text>
</comment>
<keyword evidence="3" id="KW-1185">Reference proteome</keyword>
<dbReference type="Proteomes" id="UP000256769">
    <property type="component" value="Unassembled WGS sequence"/>
</dbReference>